<dbReference type="EMBL" id="JADIMJ010000044">
    <property type="protein sequence ID" value="MBO8453657.1"/>
    <property type="molecule type" value="Genomic_DNA"/>
</dbReference>
<protein>
    <submittedName>
        <fullName evidence="3">Protein phosphatase 2C domain-containing protein</fullName>
    </submittedName>
</protein>
<evidence type="ECO:0000256" key="1">
    <source>
        <dbReference type="SAM" id="Coils"/>
    </source>
</evidence>
<dbReference type="InterPro" id="IPR001932">
    <property type="entry name" value="PPM-type_phosphatase-like_dom"/>
</dbReference>
<organism evidence="3 4">
    <name type="scientific">Candidatus Cryptobacteroides gallistercoris</name>
    <dbReference type="NCBI Taxonomy" id="2840765"/>
    <lineage>
        <taxon>Bacteria</taxon>
        <taxon>Pseudomonadati</taxon>
        <taxon>Bacteroidota</taxon>
        <taxon>Bacteroidia</taxon>
        <taxon>Bacteroidales</taxon>
        <taxon>Candidatus Cryptobacteroides</taxon>
    </lineage>
</organism>
<evidence type="ECO:0000313" key="4">
    <source>
        <dbReference type="Proteomes" id="UP000771749"/>
    </source>
</evidence>
<proteinExistence type="predicted"/>
<evidence type="ECO:0000313" key="3">
    <source>
        <dbReference type="EMBL" id="MBO8453657.1"/>
    </source>
</evidence>
<dbReference type="InterPro" id="IPR036457">
    <property type="entry name" value="PPM-type-like_dom_sf"/>
</dbReference>
<gene>
    <name evidence="3" type="ORF">IAC07_02890</name>
</gene>
<keyword evidence="1" id="KW-0175">Coiled coil</keyword>
<feature type="domain" description="PPM-type phosphatase" evidence="2">
    <location>
        <begin position="13"/>
        <end position="292"/>
    </location>
</feature>
<sequence>MGRLITFDVTCMGASHVKNNKPCQDYSLSWHSDDNRVQVAIVCDGHGGDTYVRSDRGSRLAAEIALRNIRNAVSCMSPDLFMDKEGAVTARPEDEEDIFHRHHEPQGGTAADLGEDEEDIRVQRQRQAREFYAAVEPIREQDQFMQRLFAGIYLQWLDGIEEDARNNPFSEWELGKLNGARLVKAYGTTLMAFVRTPLYWFAFHIGDGKMLCCDANFNWREPVPWDCNCFLNMTTSLCEKEPLHSFRYAFNGKGEFPVAVIMGSDGLDDSWCTMDNLKNFYSQVLSIFNDLKEDETVREMRDYLPRLSEKGSRDDMSMAGIIDMDALAGGAAVYKKRRELNALSNENKRQHDNVRQLEEKFEAAKENLQSLRAMYESEKKKEEDWLVKLSLQKTRMETISMELHSCEAEAAEAEKNLTAARNAYNEWAEEAREQKIRLESDYNELLPANESYMIAEHENWERTRVDYLKERDENRKNILSEKVANMMVHDEEALRKIHEAKFEPEALSSLELKDDNDSIDKDE</sequence>
<feature type="coiled-coil region" evidence="1">
    <location>
        <begin position="340"/>
        <end position="437"/>
    </location>
</feature>
<accession>A0A940DM61</accession>
<name>A0A940DM61_9BACT</name>
<reference evidence="3" key="1">
    <citation type="submission" date="2020-10" db="EMBL/GenBank/DDBJ databases">
        <authorList>
            <person name="Gilroy R."/>
        </authorList>
    </citation>
    <scope>NUCLEOTIDE SEQUENCE</scope>
    <source>
        <strain evidence="3">F1-3629</strain>
    </source>
</reference>
<reference evidence="3" key="2">
    <citation type="journal article" date="2021" name="PeerJ">
        <title>Extensive microbial diversity within the chicken gut microbiome revealed by metagenomics and culture.</title>
        <authorList>
            <person name="Gilroy R."/>
            <person name="Ravi A."/>
            <person name="Getino M."/>
            <person name="Pursley I."/>
            <person name="Horton D.L."/>
            <person name="Alikhan N.F."/>
            <person name="Baker D."/>
            <person name="Gharbi K."/>
            <person name="Hall N."/>
            <person name="Watson M."/>
            <person name="Adriaenssens E.M."/>
            <person name="Foster-Nyarko E."/>
            <person name="Jarju S."/>
            <person name="Secka A."/>
            <person name="Antonio M."/>
            <person name="Oren A."/>
            <person name="Chaudhuri R.R."/>
            <person name="La Ragione R."/>
            <person name="Hildebrand F."/>
            <person name="Pallen M.J."/>
        </authorList>
    </citation>
    <scope>NUCLEOTIDE SEQUENCE</scope>
    <source>
        <strain evidence="3">F1-3629</strain>
    </source>
</reference>
<dbReference type="Proteomes" id="UP000771749">
    <property type="component" value="Unassembled WGS sequence"/>
</dbReference>
<evidence type="ECO:0000259" key="2">
    <source>
        <dbReference type="Pfam" id="PF13672"/>
    </source>
</evidence>
<dbReference type="AlphaFoldDB" id="A0A940DM61"/>
<comment type="caution">
    <text evidence="3">The sequence shown here is derived from an EMBL/GenBank/DDBJ whole genome shotgun (WGS) entry which is preliminary data.</text>
</comment>
<dbReference type="Pfam" id="PF13672">
    <property type="entry name" value="PP2C_2"/>
    <property type="match status" value="1"/>
</dbReference>
<dbReference type="SUPFAM" id="SSF81606">
    <property type="entry name" value="PP2C-like"/>
    <property type="match status" value="1"/>
</dbReference>
<dbReference type="Gene3D" id="3.60.40.10">
    <property type="entry name" value="PPM-type phosphatase domain"/>
    <property type="match status" value="1"/>
</dbReference>